<evidence type="ECO:0000313" key="3">
    <source>
        <dbReference type="EMBL" id="KAG2435246.1"/>
    </source>
</evidence>
<proteinExistence type="predicted"/>
<dbReference type="EMBL" id="JAEHOC010000015">
    <property type="protein sequence ID" value="KAG2435246.1"/>
    <property type="molecule type" value="Genomic_DNA"/>
</dbReference>
<reference evidence="3" key="1">
    <citation type="journal article" date="2020" name="bioRxiv">
        <title>Comparative genomics of Chlamydomonas.</title>
        <authorList>
            <person name="Craig R.J."/>
            <person name="Hasan A.R."/>
            <person name="Ness R.W."/>
            <person name="Keightley P.D."/>
        </authorList>
    </citation>
    <scope>NUCLEOTIDE SEQUENCE</scope>
    <source>
        <strain evidence="3">SAG 7.73</strain>
    </source>
</reference>
<name>A0A835TBQ2_CHLIN</name>
<dbReference type="InterPro" id="IPR039146">
    <property type="entry name" value="GPANK1"/>
</dbReference>
<dbReference type="OrthoDB" id="21470at2759"/>
<dbReference type="PANTHER" id="PTHR20923">
    <property type="entry name" value="BAT4 PROTEIN-RELATED"/>
    <property type="match status" value="1"/>
</dbReference>
<dbReference type="Pfam" id="PF01585">
    <property type="entry name" value="G-patch"/>
    <property type="match status" value="1"/>
</dbReference>
<protein>
    <recommendedName>
        <fullName evidence="2">G-patch domain-containing protein</fullName>
    </recommendedName>
</protein>
<dbReference type="InterPro" id="IPR000467">
    <property type="entry name" value="G_patch_dom"/>
</dbReference>
<dbReference type="PROSITE" id="PS50174">
    <property type="entry name" value="G_PATCH"/>
    <property type="match status" value="1"/>
</dbReference>
<accession>A0A835TBQ2</accession>
<sequence>MGLTGPEQPALKPTSAPLPGFRSSGIHVLEAYISPAPAAAAPRAAAGAHFAAADVRPGVCSSSGSAAGANEGPVLPGGGTASRRLVAGRAPVEVGSASGGPAGGDAAPASAGAVGSNGKGSTVWTGGIDADNVGFRLLRQAGWRVGTGLGAASQGRHEPVEPNAAKGTRGLGFDGAAAREQQRQQQAQAQAQGRKREAEGAPGGAAGGGGGTSSSQRIKRLVAEELAAEPLDAKVARHRSVMRAEAEQERGRAIERYLRNAFNDPFDALHSDNSNPLARRHALSSNNPLLDPIGD</sequence>
<feature type="compositionally biased region" description="Low complexity" evidence="1">
    <location>
        <begin position="104"/>
        <end position="113"/>
    </location>
</feature>
<feature type="domain" description="G-patch" evidence="2">
    <location>
        <begin position="130"/>
        <end position="176"/>
    </location>
</feature>
<keyword evidence="4" id="KW-1185">Reference proteome</keyword>
<feature type="region of interest" description="Disordered" evidence="1">
    <location>
        <begin position="271"/>
        <end position="295"/>
    </location>
</feature>
<feature type="compositionally biased region" description="Low complexity" evidence="1">
    <location>
        <begin position="176"/>
        <end position="192"/>
    </location>
</feature>
<feature type="region of interest" description="Disordered" evidence="1">
    <location>
        <begin position="149"/>
        <end position="216"/>
    </location>
</feature>
<dbReference type="PANTHER" id="PTHR20923:SF1">
    <property type="entry name" value="G PATCH DOMAIN AND ANKYRIN REPEAT-CONTAINING PROTEIN 1"/>
    <property type="match status" value="1"/>
</dbReference>
<comment type="caution">
    <text evidence="3">The sequence shown here is derived from an EMBL/GenBank/DDBJ whole genome shotgun (WGS) entry which is preliminary data.</text>
</comment>
<organism evidence="3 4">
    <name type="scientific">Chlamydomonas incerta</name>
    <dbReference type="NCBI Taxonomy" id="51695"/>
    <lineage>
        <taxon>Eukaryota</taxon>
        <taxon>Viridiplantae</taxon>
        <taxon>Chlorophyta</taxon>
        <taxon>core chlorophytes</taxon>
        <taxon>Chlorophyceae</taxon>
        <taxon>CS clade</taxon>
        <taxon>Chlamydomonadales</taxon>
        <taxon>Chlamydomonadaceae</taxon>
        <taxon>Chlamydomonas</taxon>
    </lineage>
</organism>
<dbReference type="GO" id="GO:0003676">
    <property type="term" value="F:nucleic acid binding"/>
    <property type="evidence" value="ECO:0007669"/>
    <property type="project" value="InterPro"/>
</dbReference>
<evidence type="ECO:0000259" key="2">
    <source>
        <dbReference type="PROSITE" id="PS50174"/>
    </source>
</evidence>
<dbReference type="SMART" id="SM00443">
    <property type="entry name" value="G_patch"/>
    <property type="match status" value="1"/>
</dbReference>
<feature type="compositionally biased region" description="Gly residues" evidence="1">
    <location>
        <begin position="201"/>
        <end position="212"/>
    </location>
</feature>
<dbReference type="Proteomes" id="UP000650467">
    <property type="component" value="Unassembled WGS sequence"/>
</dbReference>
<feature type="region of interest" description="Disordered" evidence="1">
    <location>
        <begin position="61"/>
        <end position="113"/>
    </location>
</feature>
<dbReference type="AlphaFoldDB" id="A0A835TBQ2"/>
<evidence type="ECO:0000256" key="1">
    <source>
        <dbReference type="SAM" id="MobiDB-lite"/>
    </source>
</evidence>
<evidence type="ECO:0000313" key="4">
    <source>
        <dbReference type="Proteomes" id="UP000650467"/>
    </source>
</evidence>
<gene>
    <name evidence="3" type="ORF">HXX76_007324</name>
</gene>